<evidence type="ECO:0000313" key="5">
    <source>
        <dbReference type="Proteomes" id="UP001165085"/>
    </source>
</evidence>
<keyword evidence="2" id="KW-0210">Decarboxylase</keyword>
<dbReference type="PANTHER" id="PTHR21240:SF19">
    <property type="entry name" value="CATALYTIC_ HYDROLASE"/>
    <property type="match status" value="1"/>
</dbReference>
<comment type="caution">
    <text evidence="4">The sequence shown here is derived from an EMBL/GenBank/DDBJ whole genome shotgun (WGS) entry which is preliminary data.</text>
</comment>
<sequence length="282" mass="30518">MKLDAHLHVWPSPSAYDYAPGKEPPADLAENSTFQALLQQCERAGVHGALIVQPINLMYDHAYVAEALRAHPGRFVGCCLADPSVGGGGAAALGDLLVPRGPFRAVRFNPGLWPKGERMTNEAGKAMFALAGERGALVGFMCFQGLHLHVEDIKDLCAEFPETRVLMDHFGFTKGVEDPNWPALLSLAEFPQVSVKASAHFRVGKEGERWPYASNGPQLRGLLDHFGPDRVVWGSDFPYVETQCGYERASLIAENCGAALSVLEAEAVMGGNLARMFPGAWS</sequence>
<dbReference type="GO" id="GO:0016831">
    <property type="term" value="F:carboxy-lyase activity"/>
    <property type="evidence" value="ECO:0007669"/>
    <property type="project" value="UniProtKB-KW"/>
</dbReference>
<keyword evidence="1 2" id="KW-0456">Lyase</keyword>
<dbReference type="Gene3D" id="3.20.20.140">
    <property type="entry name" value="Metal-dependent hydrolases"/>
    <property type="match status" value="1"/>
</dbReference>
<dbReference type="EMBL" id="BRXY01000192">
    <property type="protein sequence ID" value="GMH75706.1"/>
    <property type="molecule type" value="Genomic_DNA"/>
</dbReference>
<keyword evidence="5" id="KW-1185">Reference proteome</keyword>
<accession>A0A9W7AS86</accession>
<evidence type="ECO:0000313" key="4">
    <source>
        <dbReference type="EMBL" id="GMH75706.1"/>
    </source>
</evidence>
<evidence type="ECO:0000259" key="3">
    <source>
        <dbReference type="Pfam" id="PF04909"/>
    </source>
</evidence>
<dbReference type="AlphaFoldDB" id="A0A9W7AS86"/>
<name>A0A9W7AS86_9STRA</name>
<dbReference type="InterPro" id="IPR032465">
    <property type="entry name" value="ACMSD"/>
</dbReference>
<gene>
    <name evidence="4" type="ORF">TrST_g3059</name>
</gene>
<evidence type="ECO:0000256" key="2">
    <source>
        <dbReference type="RuleBase" id="RU366045"/>
    </source>
</evidence>
<dbReference type="PANTHER" id="PTHR21240">
    <property type="entry name" value="2-AMINO-3-CARBOXYLMUCONATE-6-SEMIALDEHYDE DECARBOXYLASE"/>
    <property type="match status" value="1"/>
</dbReference>
<proteinExistence type="inferred from homology"/>
<dbReference type="GO" id="GO:0016787">
    <property type="term" value="F:hydrolase activity"/>
    <property type="evidence" value="ECO:0007669"/>
    <property type="project" value="InterPro"/>
</dbReference>
<evidence type="ECO:0000256" key="1">
    <source>
        <dbReference type="ARBA" id="ARBA00023239"/>
    </source>
</evidence>
<feature type="domain" description="Amidohydrolase-related" evidence="3">
    <location>
        <begin position="4"/>
        <end position="278"/>
    </location>
</feature>
<dbReference type="Pfam" id="PF04909">
    <property type="entry name" value="Amidohydro_2"/>
    <property type="match status" value="1"/>
</dbReference>
<dbReference type="InterPro" id="IPR006680">
    <property type="entry name" value="Amidohydro-rel"/>
</dbReference>
<organism evidence="4 5">
    <name type="scientific">Triparma strigata</name>
    <dbReference type="NCBI Taxonomy" id="1606541"/>
    <lineage>
        <taxon>Eukaryota</taxon>
        <taxon>Sar</taxon>
        <taxon>Stramenopiles</taxon>
        <taxon>Ochrophyta</taxon>
        <taxon>Bolidophyceae</taxon>
        <taxon>Parmales</taxon>
        <taxon>Triparmaceae</taxon>
        <taxon>Triparma</taxon>
    </lineage>
</organism>
<dbReference type="InterPro" id="IPR032466">
    <property type="entry name" value="Metal_Hydrolase"/>
</dbReference>
<protein>
    <recommendedName>
        <fullName evidence="3">Amidohydrolase-related domain-containing protein</fullName>
    </recommendedName>
</protein>
<dbReference type="SUPFAM" id="SSF51556">
    <property type="entry name" value="Metallo-dependent hydrolases"/>
    <property type="match status" value="1"/>
</dbReference>
<comment type="similarity">
    <text evidence="2">Belongs to the metallo-dependent hydrolases superfamily.</text>
</comment>
<dbReference type="OrthoDB" id="2135488at2759"/>
<dbReference type="Proteomes" id="UP001165085">
    <property type="component" value="Unassembled WGS sequence"/>
</dbReference>
<reference evidence="5" key="1">
    <citation type="journal article" date="2023" name="Commun. Biol.">
        <title>Genome analysis of Parmales, the sister group of diatoms, reveals the evolutionary specialization of diatoms from phago-mixotrophs to photoautotrophs.</title>
        <authorList>
            <person name="Ban H."/>
            <person name="Sato S."/>
            <person name="Yoshikawa S."/>
            <person name="Yamada K."/>
            <person name="Nakamura Y."/>
            <person name="Ichinomiya M."/>
            <person name="Sato N."/>
            <person name="Blanc-Mathieu R."/>
            <person name="Endo H."/>
            <person name="Kuwata A."/>
            <person name="Ogata H."/>
        </authorList>
    </citation>
    <scope>NUCLEOTIDE SEQUENCE [LARGE SCALE GENOMIC DNA]</scope>
    <source>
        <strain evidence="5">NIES 3701</strain>
    </source>
</reference>